<evidence type="ECO:0000256" key="1">
    <source>
        <dbReference type="SAM" id="MobiDB-lite"/>
    </source>
</evidence>
<gene>
    <name evidence="3" type="ORF">V1633_03440</name>
</gene>
<evidence type="ECO:0000313" key="4">
    <source>
        <dbReference type="Proteomes" id="UP001332243"/>
    </source>
</evidence>
<evidence type="ECO:0000313" key="3">
    <source>
        <dbReference type="EMBL" id="MEE6257543.1"/>
    </source>
</evidence>
<reference evidence="3 4" key="1">
    <citation type="submission" date="2024-01" db="EMBL/GenBank/DDBJ databases">
        <title>Genome insights into Plantactinospora sonchi sp. nov.</title>
        <authorList>
            <person name="Wang L."/>
        </authorList>
    </citation>
    <scope>NUCLEOTIDE SEQUENCE [LARGE SCALE GENOMIC DNA]</scope>
    <source>
        <strain evidence="3 4">NEAU-QY2</strain>
    </source>
</reference>
<evidence type="ECO:0008006" key="5">
    <source>
        <dbReference type="Google" id="ProtNLM"/>
    </source>
</evidence>
<dbReference type="Gene3D" id="2.60.40.2880">
    <property type="entry name" value="MmpS1-5, C-terminal soluble domain"/>
    <property type="match status" value="1"/>
</dbReference>
<accession>A0ABU7RM14</accession>
<feature type="transmembrane region" description="Helical" evidence="2">
    <location>
        <begin position="50"/>
        <end position="71"/>
    </location>
</feature>
<dbReference type="RefSeq" id="WP_331212671.1">
    <property type="nucleotide sequence ID" value="NZ_JAZGQK010000003.1"/>
</dbReference>
<feature type="region of interest" description="Disordered" evidence="1">
    <location>
        <begin position="89"/>
        <end position="135"/>
    </location>
</feature>
<keyword evidence="2" id="KW-1133">Transmembrane helix</keyword>
<keyword evidence="2" id="KW-0472">Membrane</keyword>
<feature type="compositionally biased region" description="Acidic residues" evidence="1">
    <location>
        <begin position="98"/>
        <end position="110"/>
    </location>
</feature>
<proteinExistence type="predicted"/>
<feature type="compositionally biased region" description="Gly residues" evidence="1">
    <location>
        <begin position="1"/>
        <end position="13"/>
    </location>
</feature>
<protein>
    <recommendedName>
        <fullName evidence="5">MmpS family membrane protein</fullName>
    </recommendedName>
</protein>
<organism evidence="3 4">
    <name type="scientific">Plantactinospora sonchi</name>
    <dbReference type="NCBI Taxonomy" id="1544735"/>
    <lineage>
        <taxon>Bacteria</taxon>
        <taxon>Bacillati</taxon>
        <taxon>Actinomycetota</taxon>
        <taxon>Actinomycetes</taxon>
        <taxon>Micromonosporales</taxon>
        <taxon>Micromonosporaceae</taxon>
        <taxon>Plantactinospora</taxon>
    </lineage>
</organism>
<keyword evidence="4" id="KW-1185">Reference proteome</keyword>
<dbReference type="InterPro" id="IPR038468">
    <property type="entry name" value="MmpS_C"/>
</dbReference>
<comment type="caution">
    <text evidence="3">The sequence shown here is derived from an EMBL/GenBank/DDBJ whole genome shotgun (WGS) entry which is preliminary data.</text>
</comment>
<name>A0ABU7RM14_9ACTN</name>
<dbReference type="Proteomes" id="UP001332243">
    <property type="component" value="Unassembled WGS sequence"/>
</dbReference>
<sequence>MTEQSGGGSGPGGEVTPPGGEPRQDGGTPQGGVTSPGGGQTSVRRTRRRLALVAGIAAIVALVIGLGLTVFGNDREIRMEVTSEAGAVAGISWRGPDDSADSDDSVDPGDDTGRDGGSGAAGDLGDPYDQGGIRTPWSETVELSTRTGALVLDARALPGHPVTCRLIVGDQVVAEQTGTVGVTCTVTVEHAFPDA</sequence>
<feature type="compositionally biased region" description="Gly residues" evidence="1">
    <location>
        <begin position="28"/>
        <end position="40"/>
    </location>
</feature>
<keyword evidence="2" id="KW-0812">Transmembrane</keyword>
<dbReference type="EMBL" id="JAZGQK010000003">
    <property type="protein sequence ID" value="MEE6257543.1"/>
    <property type="molecule type" value="Genomic_DNA"/>
</dbReference>
<feature type="region of interest" description="Disordered" evidence="1">
    <location>
        <begin position="1"/>
        <end position="44"/>
    </location>
</feature>
<evidence type="ECO:0000256" key="2">
    <source>
        <dbReference type="SAM" id="Phobius"/>
    </source>
</evidence>